<organism evidence="1 2">
    <name type="scientific">Dovyalis caffra</name>
    <dbReference type="NCBI Taxonomy" id="77055"/>
    <lineage>
        <taxon>Eukaryota</taxon>
        <taxon>Viridiplantae</taxon>
        <taxon>Streptophyta</taxon>
        <taxon>Embryophyta</taxon>
        <taxon>Tracheophyta</taxon>
        <taxon>Spermatophyta</taxon>
        <taxon>Magnoliopsida</taxon>
        <taxon>eudicotyledons</taxon>
        <taxon>Gunneridae</taxon>
        <taxon>Pentapetalae</taxon>
        <taxon>rosids</taxon>
        <taxon>fabids</taxon>
        <taxon>Malpighiales</taxon>
        <taxon>Salicaceae</taxon>
        <taxon>Flacourtieae</taxon>
        <taxon>Dovyalis</taxon>
    </lineage>
</organism>
<protein>
    <submittedName>
        <fullName evidence="1">Uncharacterized protein</fullName>
    </submittedName>
</protein>
<accession>A0AAV1SJW4</accession>
<dbReference type="EMBL" id="CAWUPB010001184">
    <property type="protein sequence ID" value="CAK7351105.1"/>
    <property type="molecule type" value="Genomic_DNA"/>
</dbReference>
<proteinExistence type="predicted"/>
<comment type="caution">
    <text evidence="1">The sequence shown here is derived from an EMBL/GenBank/DDBJ whole genome shotgun (WGS) entry which is preliminary data.</text>
</comment>
<dbReference type="Proteomes" id="UP001314170">
    <property type="component" value="Unassembled WGS sequence"/>
</dbReference>
<keyword evidence="2" id="KW-1185">Reference proteome</keyword>
<sequence length="87" mass="9697">MAFSSYEGKQLINVKLGADHPNIYTGSFTQLDPQGVSLITKVLECDNLTCGPYIEATELSDQFNAKSQIDSTTFRQLIKHIKSTEKK</sequence>
<evidence type="ECO:0000313" key="1">
    <source>
        <dbReference type="EMBL" id="CAK7351105.1"/>
    </source>
</evidence>
<evidence type="ECO:0000313" key="2">
    <source>
        <dbReference type="Proteomes" id="UP001314170"/>
    </source>
</evidence>
<reference evidence="1 2" key="1">
    <citation type="submission" date="2024-01" db="EMBL/GenBank/DDBJ databases">
        <authorList>
            <person name="Waweru B."/>
        </authorList>
    </citation>
    <scope>NUCLEOTIDE SEQUENCE [LARGE SCALE GENOMIC DNA]</scope>
</reference>
<name>A0AAV1SJW4_9ROSI</name>
<dbReference type="AlphaFoldDB" id="A0AAV1SJW4"/>
<gene>
    <name evidence="1" type="ORF">DCAF_LOCUS23687</name>
</gene>